<organism evidence="2">
    <name type="scientific">marine sediment metagenome</name>
    <dbReference type="NCBI Taxonomy" id="412755"/>
    <lineage>
        <taxon>unclassified sequences</taxon>
        <taxon>metagenomes</taxon>
        <taxon>ecological metagenomes</taxon>
    </lineage>
</organism>
<accession>X1KLY0</accession>
<dbReference type="InterPro" id="IPR046348">
    <property type="entry name" value="SIS_dom_sf"/>
</dbReference>
<keyword evidence="1" id="KW-0812">Transmembrane</keyword>
<dbReference type="GO" id="GO:1901135">
    <property type="term" value="P:carbohydrate derivative metabolic process"/>
    <property type="evidence" value="ECO:0007669"/>
    <property type="project" value="InterPro"/>
</dbReference>
<evidence type="ECO:0000313" key="2">
    <source>
        <dbReference type="EMBL" id="GAH91144.1"/>
    </source>
</evidence>
<dbReference type="GO" id="GO:0097367">
    <property type="term" value="F:carbohydrate derivative binding"/>
    <property type="evidence" value="ECO:0007669"/>
    <property type="project" value="InterPro"/>
</dbReference>
<gene>
    <name evidence="2" type="ORF">S06H3_06139</name>
</gene>
<keyword evidence="1" id="KW-1133">Transmembrane helix</keyword>
<sequence>PHNINRIIILACGTSGYAALIGRYIIEKNTGIRHD</sequence>
<dbReference type="Gene3D" id="3.40.50.10490">
    <property type="entry name" value="Glucose-6-phosphate isomerase like protein, domain 1"/>
    <property type="match status" value="1"/>
</dbReference>
<feature type="transmembrane region" description="Helical" evidence="1">
    <location>
        <begin position="6"/>
        <end position="26"/>
    </location>
</feature>
<keyword evidence="1" id="KW-0472">Membrane</keyword>
<evidence type="ECO:0008006" key="3">
    <source>
        <dbReference type="Google" id="ProtNLM"/>
    </source>
</evidence>
<dbReference type="SUPFAM" id="SSF53697">
    <property type="entry name" value="SIS domain"/>
    <property type="match status" value="1"/>
</dbReference>
<evidence type="ECO:0000256" key="1">
    <source>
        <dbReference type="SAM" id="Phobius"/>
    </source>
</evidence>
<feature type="non-terminal residue" evidence="2">
    <location>
        <position position="1"/>
    </location>
</feature>
<reference evidence="2" key="1">
    <citation type="journal article" date="2014" name="Front. Microbiol.">
        <title>High frequency of phylogenetically diverse reductive dehalogenase-homologous genes in deep subseafloor sedimentary metagenomes.</title>
        <authorList>
            <person name="Kawai M."/>
            <person name="Futagami T."/>
            <person name="Toyoda A."/>
            <person name="Takaki Y."/>
            <person name="Nishi S."/>
            <person name="Hori S."/>
            <person name="Arai W."/>
            <person name="Tsubouchi T."/>
            <person name="Morono Y."/>
            <person name="Uchiyama I."/>
            <person name="Ito T."/>
            <person name="Fujiyama A."/>
            <person name="Inagaki F."/>
            <person name="Takami H."/>
        </authorList>
    </citation>
    <scope>NUCLEOTIDE SEQUENCE</scope>
    <source>
        <strain evidence="2">Expedition CK06-06</strain>
    </source>
</reference>
<name>X1KLY0_9ZZZZ</name>
<protein>
    <recommendedName>
        <fullName evidence="3">SIS domain-containing protein</fullName>
    </recommendedName>
</protein>
<dbReference type="AlphaFoldDB" id="X1KLY0"/>
<proteinExistence type="predicted"/>
<comment type="caution">
    <text evidence="2">The sequence shown here is derived from an EMBL/GenBank/DDBJ whole genome shotgun (WGS) entry which is preliminary data.</text>
</comment>
<dbReference type="EMBL" id="BARV01002351">
    <property type="protein sequence ID" value="GAH91144.1"/>
    <property type="molecule type" value="Genomic_DNA"/>
</dbReference>